<proteinExistence type="predicted"/>
<accession>A0A4R3YYY3</accession>
<feature type="transmembrane region" description="Helical" evidence="1">
    <location>
        <begin position="83"/>
        <end position="103"/>
    </location>
</feature>
<dbReference type="RefSeq" id="WP_066443885.1">
    <property type="nucleotide sequence ID" value="NZ_JANKBF010000004.1"/>
</dbReference>
<evidence type="ECO:0000313" key="3">
    <source>
        <dbReference type="Proteomes" id="UP000295515"/>
    </source>
</evidence>
<dbReference type="GeneID" id="98915750"/>
<evidence type="ECO:0000313" key="2">
    <source>
        <dbReference type="EMBL" id="TCV97846.1"/>
    </source>
</evidence>
<keyword evidence="1" id="KW-0472">Membrane</keyword>
<evidence type="ECO:0008006" key="4">
    <source>
        <dbReference type="Google" id="ProtNLM"/>
    </source>
</evidence>
<keyword evidence="1" id="KW-0812">Transmembrane</keyword>
<feature type="transmembrane region" description="Helical" evidence="1">
    <location>
        <begin position="6"/>
        <end position="24"/>
    </location>
</feature>
<dbReference type="EMBL" id="SMCQ01000014">
    <property type="protein sequence ID" value="TCV97846.1"/>
    <property type="molecule type" value="Genomic_DNA"/>
</dbReference>
<reference evidence="2 3" key="1">
    <citation type="submission" date="2019-03" db="EMBL/GenBank/DDBJ databases">
        <title>Genomic Encyclopedia of Type Strains, Phase IV (KMG-IV): sequencing the most valuable type-strain genomes for metagenomic binning, comparative biology and taxonomic classification.</title>
        <authorList>
            <person name="Goeker M."/>
        </authorList>
    </citation>
    <scope>NUCLEOTIDE SEQUENCE [LARGE SCALE GENOMIC DNA]</scope>
    <source>
        <strain evidence="2 3">DSM 29487</strain>
    </source>
</reference>
<name>A0A4R3YYY3_9FIRM</name>
<gene>
    <name evidence="2" type="ORF">EDD60_11412</name>
</gene>
<dbReference type="AlphaFoldDB" id="A0A4R3YYY3"/>
<comment type="caution">
    <text evidence="2">The sequence shown here is derived from an EMBL/GenBank/DDBJ whole genome shotgun (WGS) entry which is preliminary data.</text>
</comment>
<organism evidence="2 3">
    <name type="scientific">Longibaculum muris</name>
    <dbReference type="NCBI Taxonomy" id="1796628"/>
    <lineage>
        <taxon>Bacteria</taxon>
        <taxon>Bacillati</taxon>
        <taxon>Bacillota</taxon>
        <taxon>Erysipelotrichia</taxon>
        <taxon>Erysipelotrichales</taxon>
        <taxon>Coprobacillaceae</taxon>
        <taxon>Longibaculum</taxon>
    </lineage>
</organism>
<keyword evidence="3" id="KW-1185">Reference proteome</keyword>
<dbReference type="Proteomes" id="UP000295515">
    <property type="component" value="Unassembled WGS sequence"/>
</dbReference>
<protein>
    <recommendedName>
        <fullName evidence="4">DUF3899 domain-containing protein</fullName>
    </recommendedName>
</protein>
<sequence>MKYYEILFVFIVLLGAFQLSYSIFRMTIIDAKSRHFKHPHFWGLFTMGRNSSNLILYLLGRRNYPSIMSLEDQQKMDSYKKRVGVALVFIALGTISLIISEVLF</sequence>
<evidence type="ECO:0000256" key="1">
    <source>
        <dbReference type="SAM" id="Phobius"/>
    </source>
</evidence>
<keyword evidence="1" id="KW-1133">Transmembrane helix</keyword>